<evidence type="ECO:0000256" key="3">
    <source>
        <dbReference type="PROSITE-ProRule" id="PRU00169"/>
    </source>
</evidence>
<evidence type="ECO:0000313" key="6">
    <source>
        <dbReference type="Proteomes" id="UP000500806"/>
    </source>
</evidence>
<dbReference type="Proteomes" id="UP000500806">
    <property type="component" value="Chromosome"/>
</dbReference>
<evidence type="ECO:0000313" key="5">
    <source>
        <dbReference type="EMBL" id="QKM61974.1"/>
    </source>
</evidence>
<gene>
    <name evidence="5" type="ORF">DCO16_02090</name>
</gene>
<dbReference type="PANTHER" id="PTHR43214">
    <property type="entry name" value="TWO-COMPONENT RESPONSE REGULATOR"/>
    <property type="match status" value="1"/>
</dbReference>
<dbReference type="InterPro" id="IPR011006">
    <property type="entry name" value="CheY-like_superfamily"/>
</dbReference>
<name>A0A6M9PII8_9BURK</name>
<evidence type="ECO:0000259" key="4">
    <source>
        <dbReference type="PROSITE" id="PS50110"/>
    </source>
</evidence>
<dbReference type="SMART" id="SM00421">
    <property type="entry name" value="HTH_LUXR"/>
    <property type="match status" value="1"/>
</dbReference>
<dbReference type="PROSITE" id="PS50110">
    <property type="entry name" value="RESPONSE_REGULATORY"/>
    <property type="match status" value="1"/>
</dbReference>
<dbReference type="InterPro" id="IPR001789">
    <property type="entry name" value="Sig_transdc_resp-reg_receiver"/>
</dbReference>
<dbReference type="EMBL" id="CP028941">
    <property type="protein sequence ID" value="QKM61974.1"/>
    <property type="molecule type" value="Genomic_DNA"/>
</dbReference>
<dbReference type="PANTHER" id="PTHR43214:SF38">
    <property type="entry name" value="NITRATE_NITRITE RESPONSE REGULATOR PROTEIN NARL"/>
    <property type="match status" value="1"/>
</dbReference>
<dbReference type="CDD" id="cd17535">
    <property type="entry name" value="REC_NarL-like"/>
    <property type="match status" value="1"/>
</dbReference>
<evidence type="ECO:0000256" key="1">
    <source>
        <dbReference type="ARBA" id="ARBA00022553"/>
    </source>
</evidence>
<organism evidence="5 6">
    <name type="scientific">Polynucleobacter antarcticus</name>
    <dbReference type="NCBI Taxonomy" id="1743162"/>
    <lineage>
        <taxon>Bacteria</taxon>
        <taxon>Pseudomonadati</taxon>
        <taxon>Pseudomonadota</taxon>
        <taxon>Betaproteobacteria</taxon>
        <taxon>Burkholderiales</taxon>
        <taxon>Burkholderiaceae</taxon>
        <taxon>Polynucleobacter</taxon>
    </lineage>
</organism>
<comment type="caution">
    <text evidence="3">Lacks conserved residue(s) required for the propagation of feature annotation.</text>
</comment>
<sequence>MTPARLTSQKSIRVHVIEPQAISLWGIKELVNSNKQFEVCACSTDGVSALKDAENIQPHIILIEPELEGEDSIALIDALIQKTAAKVVLLTSNRDPLLQDRAILKGAKGVILKTDPPETLLKALEKIHEGELWLNRHATSRILKKMAEPHATKDLSDEQLKLAELTPKETLITKAIQLYPKKTLREVASSLHISEHTLRNHLASIYDKLSVRNRLELYVFCGKYQKTDDPNHHPKRRSNDGQ</sequence>
<dbReference type="GO" id="GO:0003677">
    <property type="term" value="F:DNA binding"/>
    <property type="evidence" value="ECO:0007669"/>
    <property type="project" value="UniProtKB-KW"/>
</dbReference>
<accession>A0A6M9PII8</accession>
<reference evidence="5 6" key="1">
    <citation type="submission" date="2018-04" db="EMBL/GenBank/DDBJ databases">
        <title>Polynucleobacter sp. LimPoW16 genome.</title>
        <authorList>
            <person name="Hahn M.W."/>
        </authorList>
    </citation>
    <scope>NUCLEOTIDE SEQUENCE [LARGE SCALE GENOMIC DNA]</scope>
    <source>
        <strain evidence="5 6">LimPoW16</strain>
    </source>
</reference>
<protein>
    <submittedName>
        <fullName evidence="5">DNA-binding response regulator</fullName>
    </submittedName>
</protein>
<dbReference type="InterPro" id="IPR016032">
    <property type="entry name" value="Sig_transdc_resp-reg_C-effctor"/>
</dbReference>
<dbReference type="InterPro" id="IPR000792">
    <property type="entry name" value="Tscrpt_reg_LuxR_C"/>
</dbReference>
<dbReference type="KEGG" id="pani:DCO16_02090"/>
<keyword evidence="1" id="KW-0597">Phosphoprotein</keyword>
<dbReference type="Gene3D" id="3.40.50.2300">
    <property type="match status" value="1"/>
</dbReference>
<dbReference type="RefSeq" id="WP_173942128.1">
    <property type="nucleotide sequence ID" value="NZ_CBCSCD010000005.1"/>
</dbReference>
<dbReference type="Pfam" id="PF00072">
    <property type="entry name" value="Response_reg"/>
    <property type="match status" value="1"/>
</dbReference>
<dbReference type="SUPFAM" id="SSF46894">
    <property type="entry name" value="C-terminal effector domain of the bipartite response regulators"/>
    <property type="match status" value="1"/>
</dbReference>
<keyword evidence="6" id="KW-1185">Reference proteome</keyword>
<dbReference type="Pfam" id="PF00196">
    <property type="entry name" value="GerE"/>
    <property type="match status" value="1"/>
</dbReference>
<proteinExistence type="predicted"/>
<keyword evidence="2 5" id="KW-0238">DNA-binding</keyword>
<evidence type="ECO:0000256" key="2">
    <source>
        <dbReference type="ARBA" id="ARBA00023125"/>
    </source>
</evidence>
<dbReference type="InterPro" id="IPR058245">
    <property type="entry name" value="NreC/VraR/RcsB-like_REC"/>
</dbReference>
<dbReference type="GO" id="GO:0006355">
    <property type="term" value="P:regulation of DNA-templated transcription"/>
    <property type="evidence" value="ECO:0007669"/>
    <property type="project" value="InterPro"/>
</dbReference>
<dbReference type="InterPro" id="IPR039420">
    <property type="entry name" value="WalR-like"/>
</dbReference>
<feature type="domain" description="Response regulatory" evidence="4">
    <location>
        <begin position="13"/>
        <end position="128"/>
    </location>
</feature>
<dbReference type="SMART" id="SM00448">
    <property type="entry name" value="REC"/>
    <property type="match status" value="1"/>
</dbReference>
<dbReference type="GO" id="GO:0000160">
    <property type="term" value="P:phosphorelay signal transduction system"/>
    <property type="evidence" value="ECO:0007669"/>
    <property type="project" value="InterPro"/>
</dbReference>
<dbReference type="AlphaFoldDB" id="A0A6M9PII8"/>
<dbReference type="SUPFAM" id="SSF52172">
    <property type="entry name" value="CheY-like"/>
    <property type="match status" value="1"/>
</dbReference>